<feature type="transmembrane region" description="Helical" evidence="2">
    <location>
        <begin position="43"/>
        <end position="65"/>
    </location>
</feature>
<keyword evidence="2" id="KW-0472">Membrane</keyword>
<comment type="caution">
    <text evidence="3">The sequence shown here is derived from an EMBL/GenBank/DDBJ whole genome shotgun (WGS) entry which is preliminary data.</text>
</comment>
<feature type="transmembrane region" description="Helical" evidence="2">
    <location>
        <begin position="236"/>
        <end position="258"/>
    </location>
</feature>
<dbReference type="Proteomes" id="UP000738325">
    <property type="component" value="Unassembled WGS sequence"/>
</dbReference>
<dbReference type="OrthoDB" id="10041630at2759"/>
<feature type="compositionally biased region" description="Basic residues" evidence="1">
    <location>
        <begin position="644"/>
        <end position="655"/>
    </location>
</feature>
<accession>A0A9P6RSG6</accession>
<protein>
    <submittedName>
        <fullName evidence="3">Uncharacterized protein</fullName>
    </submittedName>
</protein>
<evidence type="ECO:0000256" key="2">
    <source>
        <dbReference type="SAM" id="Phobius"/>
    </source>
</evidence>
<keyword evidence="2" id="KW-1133">Transmembrane helix</keyword>
<organism evidence="3 4">
    <name type="scientific">Dissophora globulifera</name>
    <dbReference type="NCBI Taxonomy" id="979702"/>
    <lineage>
        <taxon>Eukaryota</taxon>
        <taxon>Fungi</taxon>
        <taxon>Fungi incertae sedis</taxon>
        <taxon>Mucoromycota</taxon>
        <taxon>Mortierellomycotina</taxon>
        <taxon>Mortierellomycetes</taxon>
        <taxon>Mortierellales</taxon>
        <taxon>Mortierellaceae</taxon>
        <taxon>Dissophora</taxon>
    </lineage>
</organism>
<feature type="compositionally biased region" description="Acidic residues" evidence="1">
    <location>
        <begin position="565"/>
        <end position="583"/>
    </location>
</feature>
<evidence type="ECO:0000313" key="4">
    <source>
        <dbReference type="Proteomes" id="UP000738325"/>
    </source>
</evidence>
<proteinExistence type="predicted"/>
<sequence>MLAATTIRAASDPTRQWISDFGSGLEHLWEALQYQHDSKARNAVLALSIRCLVLNIITNTLAFILPDCYTMAYRQLLYPAIFLFRYLQPQPWDQLFMSTVRSLGCSRRSDLVARPGPEYFSSLRLYVRRLGKTYAAISAIQWLVNRNGLLKYPCTILALIAVDQILKYKGIKNTLWKLVVLTAFIGPRWPVWVVQTALLQQLFMYELLQPYLSRAQFKHWEERAWLAQNEAELQGFAFGGWVLCSIPFFGAAVIPFMFRAVAFPLARSCGSFENTGSSLGGDVIERRSPGVKAVALGESKSVEGNWDAVKIRTFVRNLDPPTFKPKAHIKNNSRMYNLDGGLDKAVDVERIRIDKGISLSRKTELYKEAELEARRTMMQNWSMRGWDPRLAFGNSSMQSDPSFDRVSSSSAATSHNNHNNNASNTSQDDFLQYNFSDRKTLDSAPSAPPAPSGSPSAEVENAFRAQSTATVADDARYSPQEDRLSQMNAVRESKMRAADAKRQAAEAKRQAQEVKRNLAEQIRATKGRLRQTKKAHESNWRAIVGSRLGTDGKEHSSQESTEVQNEQEEDEEASLEAQDEADEQESKRSAAEEGDDPSIGEGGYGWDAFGGWNRGGAWRGGPGRWGPRGPRGSWGPRGSTRGGHGGHGRNHRGIGQRRGSSRLQTEEDDEEEDETRATNASSGEAGLAWMIQTIEENVGQQLGEWGGEIMRRVKDALVDPENPKKLKIKIGGTTS</sequence>
<reference evidence="3" key="1">
    <citation type="journal article" date="2020" name="Fungal Divers.">
        <title>Resolving the Mortierellaceae phylogeny through synthesis of multi-gene phylogenetics and phylogenomics.</title>
        <authorList>
            <person name="Vandepol N."/>
            <person name="Liber J."/>
            <person name="Desiro A."/>
            <person name="Na H."/>
            <person name="Kennedy M."/>
            <person name="Barry K."/>
            <person name="Grigoriev I.V."/>
            <person name="Miller A.N."/>
            <person name="O'Donnell K."/>
            <person name="Stajich J.E."/>
            <person name="Bonito G."/>
        </authorList>
    </citation>
    <scope>NUCLEOTIDE SEQUENCE</scope>
    <source>
        <strain evidence="3">REB-010B</strain>
    </source>
</reference>
<keyword evidence="4" id="KW-1185">Reference proteome</keyword>
<feature type="region of interest" description="Disordered" evidence="1">
    <location>
        <begin position="524"/>
        <end position="684"/>
    </location>
</feature>
<feature type="compositionally biased region" description="Gly residues" evidence="1">
    <location>
        <begin position="612"/>
        <end position="626"/>
    </location>
</feature>
<feature type="compositionally biased region" description="Basic and acidic residues" evidence="1">
    <location>
        <begin position="491"/>
        <end position="512"/>
    </location>
</feature>
<evidence type="ECO:0000313" key="3">
    <source>
        <dbReference type="EMBL" id="KAG0326593.1"/>
    </source>
</evidence>
<feature type="compositionally biased region" description="Basic and acidic residues" evidence="1">
    <location>
        <begin position="473"/>
        <end position="484"/>
    </location>
</feature>
<keyword evidence="2" id="KW-0812">Transmembrane</keyword>
<dbReference type="EMBL" id="JAAAIP010000079">
    <property type="protein sequence ID" value="KAG0326593.1"/>
    <property type="molecule type" value="Genomic_DNA"/>
</dbReference>
<dbReference type="AlphaFoldDB" id="A0A9P6RSG6"/>
<feature type="region of interest" description="Disordered" evidence="1">
    <location>
        <begin position="397"/>
        <end position="512"/>
    </location>
</feature>
<name>A0A9P6RSG6_9FUNG</name>
<evidence type="ECO:0000256" key="1">
    <source>
        <dbReference type="SAM" id="MobiDB-lite"/>
    </source>
</evidence>
<feature type="compositionally biased region" description="Low complexity" evidence="1">
    <location>
        <begin position="407"/>
        <end position="426"/>
    </location>
</feature>
<feature type="compositionally biased region" description="Low complexity" evidence="1">
    <location>
        <begin position="627"/>
        <end position="639"/>
    </location>
</feature>
<gene>
    <name evidence="3" type="ORF">BGZ99_009340</name>
</gene>